<dbReference type="Proteomes" id="UP000027491">
    <property type="component" value="Segment"/>
</dbReference>
<sequence length="74" mass="8203">MISDLSKEELEALAKAVDLWDQICSVLSKVEAYPRNGSVLHIDTERQPGHLGWIGYSDSGVVAFQPSEADLEMR</sequence>
<dbReference type="RefSeq" id="YP_009124840.1">
    <property type="nucleotide sequence ID" value="NC_026590.1"/>
</dbReference>
<gene>
    <name evidence="1" type="primary">98</name>
    <name evidence="1" type="ORF">PBI_GAIA_98</name>
</gene>
<dbReference type="EMBL" id="KJ567043">
    <property type="protein sequence ID" value="AID58917.1"/>
    <property type="molecule type" value="Genomic_DNA"/>
</dbReference>
<evidence type="ECO:0000313" key="2">
    <source>
        <dbReference type="Proteomes" id="UP000027491"/>
    </source>
</evidence>
<reference evidence="1 2" key="1">
    <citation type="submission" date="2014-03" db="EMBL/GenBank/DDBJ databases">
        <authorList>
            <person name="Yoder B.A."/>
            <person name="Colicchio M.A."/>
            <person name="Schafer C.E."/>
            <person name="Abrahim M.R."/>
            <person name="Adkins N.L."/>
            <person name="Burke K.A."/>
            <person name="Churilla B.M."/>
            <person name="Cohen K.L."/>
            <person name="Fasoranti T.O."/>
            <person name="Genkil J.S."/>
            <person name="Kramer Z.J."/>
            <person name="Prout A.K."/>
            <person name="Schwarz A.G."/>
            <person name="Tish M."/>
            <person name="Vispute N."/>
            <person name="Wilkes K.E."/>
            <person name="Williams C.R."/>
            <person name="Xiao X."/>
            <person name="Yu V.J."/>
            <person name="Lapin J.S."/>
            <person name="Ott C.T."/>
            <person name="Walburn T.D."/>
            <person name="Bradley K.W."/>
            <person name="Clarke D.Q."/>
            <person name="Lewis M.F."/>
            <person name="Barker L.P."/>
            <person name="Bailey C."/>
            <person name="Asai D.J."/>
            <person name="Bowman C.A."/>
            <person name="Russell D.A."/>
            <person name="Pope W.H."/>
            <person name="Jacobs-Sera D."/>
            <person name="Hendrix R.W."/>
            <person name="Hatfull G.F."/>
        </authorList>
    </citation>
    <scope>NUCLEOTIDE SEQUENCE [LARGE SCALE GENOMIC DNA]</scope>
</reference>
<keyword evidence="2" id="KW-1185">Reference proteome</keyword>
<dbReference type="KEGG" id="vg:23679604"/>
<evidence type="ECO:0000313" key="1">
    <source>
        <dbReference type="EMBL" id="AID58917.1"/>
    </source>
</evidence>
<proteinExistence type="predicted"/>
<dbReference type="OrthoDB" id="39270at10239"/>
<name>A0A068F1U3_9CAUD</name>
<dbReference type="GeneID" id="23679604"/>
<organism evidence="1 2">
    <name type="scientific">Mycobacterium phage Gaia</name>
    <dbReference type="NCBI Taxonomy" id="1486472"/>
    <lineage>
        <taxon>Viruses</taxon>
        <taxon>Duplodnaviria</taxon>
        <taxon>Heunggongvirae</taxon>
        <taxon>Uroviricota</taxon>
        <taxon>Caudoviricetes</taxon>
        <taxon>Gaiavirus</taxon>
        <taxon>Gaiavirus gaia</taxon>
    </lineage>
</organism>
<accession>A0A068F1U3</accession>
<protein>
    <submittedName>
        <fullName evidence="1">Uncharacterized protein</fullName>
    </submittedName>
</protein>